<dbReference type="InterPro" id="IPR050834">
    <property type="entry name" value="Glycosyltransf_2"/>
</dbReference>
<name>A0A4Q9VPK9_9HYPH</name>
<dbReference type="CDD" id="cd00761">
    <property type="entry name" value="Glyco_tranf_GTA_type"/>
    <property type="match status" value="1"/>
</dbReference>
<keyword evidence="4" id="KW-1185">Reference proteome</keyword>
<evidence type="ECO:0000313" key="3">
    <source>
        <dbReference type="EMBL" id="TBW37671.1"/>
    </source>
</evidence>
<dbReference type="Gene3D" id="3.90.550.10">
    <property type="entry name" value="Spore Coat Polysaccharide Biosynthesis Protein SpsA, Chain A"/>
    <property type="match status" value="1"/>
</dbReference>
<feature type="domain" description="Glycosyltransferase 2-like" evidence="2">
    <location>
        <begin position="58"/>
        <end position="180"/>
    </location>
</feature>
<dbReference type="Proteomes" id="UP000292781">
    <property type="component" value="Unassembled WGS sequence"/>
</dbReference>
<evidence type="ECO:0000259" key="2">
    <source>
        <dbReference type="Pfam" id="PF00535"/>
    </source>
</evidence>
<dbReference type="EMBL" id="SJFN01000014">
    <property type="protein sequence ID" value="TBW37671.1"/>
    <property type="molecule type" value="Genomic_DNA"/>
</dbReference>
<proteinExistence type="predicted"/>
<keyword evidence="3" id="KW-0808">Transferase</keyword>
<evidence type="ECO:0000313" key="4">
    <source>
        <dbReference type="Proteomes" id="UP000292781"/>
    </source>
</evidence>
<organism evidence="3 4">
    <name type="scientific">Siculibacillus lacustris</name>
    <dbReference type="NCBI Taxonomy" id="1549641"/>
    <lineage>
        <taxon>Bacteria</taxon>
        <taxon>Pseudomonadati</taxon>
        <taxon>Pseudomonadota</taxon>
        <taxon>Alphaproteobacteria</taxon>
        <taxon>Hyphomicrobiales</taxon>
        <taxon>Ancalomicrobiaceae</taxon>
        <taxon>Siculibacillus</taxon>
    </lineage>
</organism>
<reference evidence="3 4" key="1">
    <citation type="submission" date="2019-02" db="EMBL/GenBank/DDBJ databases">
        <title>Siculibacillus lacustris gen. nov., sp. nov., a new rosette-forming bacterium isolated from a freshwater crater lake (Lake St. Ana, Romania).</title>
        <authorList>
            <person name="Felfoldi T."/>
            <person name="Marton Z."/>
            <person name="Szabo A."/>
            <person name="Mentes A."/>
            <person name="Boka K."/>
            <person name="Marialigeti K."/>
            <person name="Mathe I."/>
            <person name="Koncz M."/>
            <person name="Schumann P."/>
            <person name="Toth E."/>
        </authorList>
    </citation>
    <scope>NUCLEOTIDE SEQUENCE [LARGE SCALE GENOMIC DNA]</scope>
    <source>
        <strain evidence="3 4">SA-279</strain>
    </source>
</reference>
<dbReference type="Pfam" id="PF00535">
    <property type="entry name" value="Glycos_transf_2"/>
    <property type="match status" value="1"/>
</dbReference>
<dbReference type="GO" id="GO:0016740">
    <property type="term" value="F:transferase activity"/>
    <property type="evidence" value="ECO:0007669"/>
    <property type="project" value="UniProtKB-KW"/>
</dbReference>
<dbReference type="PANTHER" id="PTHR43685:SF2">
    <property type="entry name" value="GLYCOSYLTRANSFERASE 2-LIKE DOMAIN-CONTAINING PROTEIN"/>
    <property type="match status" value="1"/>
</dbReference>
<dbReference type="InterPro" id="IPR001173">
    <property type="entry name" value="Glyco_trans_2-like"/>
</dbReference>
<dbReference type="AlphaFoldDB" id="A0A4Q9VPK9"/>
<evidence type="ECO:0000256" key="1">
    <source>
        <dbReference type="SAM" id="MobiDB-lite"/>
    </source>
</evidence>
<dbReference type="InterPro" id="IPR029044">
    <property type="entry name" value="Nucleotide-diphossugar_trans"/>
</dbReference>
<comment type="caution">
    <text evidence="3">The sequence shown here is derived from an EMBL/GenBank/DDBJ whole genome shotgun (WGS) entry which is preliminary data.</text>
</comment>
<dbReference type="PANTHER" id="PTHR43685">
    <property type="entry name" value="GLYCOSYLTRANSFERASE"/>
    <property type="match status" value="1"/>
</dbReference>
<sequence length="334" mass="34947">MGSVTDSDGFAGSNTRDRQRAPGLTARSGPPTVGVNRPPGRPIGETAMSAAATSATVSVVIAVHQGEATLARAVASLVAQTRPDWEAILVSDDGVDYRAVLAGQGIVDPRVVEVSTGRIGAGCTRARNVGLAAVRGGFVTRLDADDTFAPDRLERLVPIAEARGAALDGVEMIDDDGGRPLWTAFPPDTPPGDYGAEALGRRNSPFIPLVARALAPPWFEDVDISEDVLFLFALEERLGGPLPVIPDPLYRYHVRAGSMCHGDDGAARADASYRALDEALAAGVHPGIGPAAAARARAVFAAKRQFNRRFAEAVAAGRTTNFQAFCAETARAEV</sequence>
<dbReference type="SUPFAM" id="SSF53448">
    <property type="entry name" value="Nucleotide-diphospho-sugar transferases"/>
    <property type="match status" value="1"/>
</dbReference>
<dbReference type="OrthoDB" id="9794124at2"/>
<accession>A0A4Q9VPK9</accession>
<gene>
    <name evidence="3" type="ORF">EYW49_11235</name>
</gene>
<feature type="region of interest" description="Disordered" evidence="1">
    <location>
        <begin position="1"/>
        <end position="45"/>
    </location>
</feature>
<protein>
    <submittedName>
        <fullName evidence="3">Glycosyltransferase family 2 protein</fullName>
    </submittedName>
</protein>